<accession>A0A7D9JBC7</accession>
<evidence type="ECO:0000259" key="6">
    <source>
        <dbReference type="Pfam" id="PF09335"/>
    </source>
</evidence>
<evidence type="ECO:0000313" key="8">
    <source>
        <dbReference type="Proteomes" id="UP001152795"/>
    </source>
</evidence>
<evidence type="ECO:0000313" key="7">
    <source>
        <dbReference type="EMBL" id="CAB4025984.1"/>
    </source>
</evidence>
<evidence type="ECO:0000256" key="5">
    <source>
        <dbReference type="ARBA" id="ARBA00025797"/>
    </source>
</evidence>
<dbReference type="OrthoDB" id="3364966at2759"/>
<keyword evidence="3" id="KW-1133">Transmembrane helix</keyword>
<evidence type="ECO:0000256" key="4">
    <source>
        <dbReference type="ARBA" id="ARBA00023136"/>
    </source>
</evidence>
<comment type="subcellular location">
    <subcellularLocation>
        <location evidence="1">Membrane</location>
        <topology evidence="1">Multi-pass membrane protein</topology>
    </subcellularLocation>
</comment>
<keyword evidence="8" id="KW-1185">Reference proteome</keyword>
<dbReference type="InterPro" id="IPR045014">
    <property type="entry name" value="TM41A/B"/>
</dbReference>
<dbReference type="EMBL" id="CACRXK020013934">
    <property type="protein sequence ID" value="CAB4025984.1"/>
    <property type="molecule type" value="Genomic_DNA"/>
</dbReference>
<dbReference type="AlphaFoldDB" id="A0A7D9JBC7"/>
<dbReference type="Pfam" id="PF09335">
    <property type="entry name" value="VTT_dom"/>
    <property type="match status" value="1"/>
</dbReference>
<dbReference type="GO" id="GO:0000045">
    <property type="term" value="P:autophagosome assembly"/>
    <property type="evidence" value="ECO:0007669"/>
    <property type="project" value="TreeGrafter"/>
</dbReference>
<dbReference type="PANTHER" id="PTHR43220">
    <property type="match status" value="1"/>
</dbReference>
<feature type="domain" description="VTT" evidence="6">
    <location>
        <begin position="113"/>
        <end position="232"/>
    </location>
</feature>
<dbReference type="Proteomes" id="UP001152795">
    <property type="component" value="Unassembled WGS sequence"/>
</dbReference>
<sequence length="275" mass="31579">MSTRQTPKIQSRRPLPQKFPEWKFFFRDASSESNKAQFILLALIFISSLLLMVFLYMSFPKLKPEDADKIRLPMNMEDAKALATVLSNYKDDYFFTVVLAFFYIYVFLQSFAIPGSIFLSILSGFLFPFPLALFLVCLCSSLGASFCYLLSYLVGTRIIRYYFPERILEWQTNVQKHKDDLLSYIIFLRITPFLPNWFINISSPVIDVPLLPFFVGTFVGVAPPSFGYITAGVEVHKLTTTGDVMTFQSITIVIISALLSLAPVLFRRQLRKKLE</sequence>
<dbReference type="PANTHER" id="PTHR43220:SF18">
    <property type="entry name" value="TRANSMEMBRANE PROTEIN 41B"/>
    <property type="match status" value="1"/>
</dbReference>
<comment type="caution">
    <text evidence="7">The sequence shown here is derived from an EMBL/GenBank/DDBJ whole genome shotgun (WGS) entry which is preliminary data.</text>
</comment>
<evidence type="ECO:0000256" key="1">
    <source>
        <dbReference type="ARBA" id="ARBA00004141"/>
    </source>
</evidence>
<protein>
    <submittedName>
        <fullName evidence="7">Transmembrane 41B</fullName>
    </submittedName>
</protein>
<keyword evidence="2 7" id="KW-0812">Transmembrane</keyword>
<name>A0A7D9JBC7_PARCT</name>
<dbReference type="InterPro" id="IPR032816">
    <property type="entry name" value="VTT_dom"/>
</dbReference>
<organism evidence="7 8">
    <name type="scientific">Paramuricea clavata</name>
    <name type="common">Red gorgonian</name>
    <name type="synonym">Violescent sea-whip</name>
    <dbReference type="NCBI Taxonomy" id="317549"/>
    <lineage>
        <taxon>Eukaryota</taxon>
        <taxon>Metazoa</taxon>
        <taxon>Cnidaria</taxon>
        <taxon>Anthozoa</taxon>
        <taxon>Octocorallia</taxon>
        <taxon>Malacalcyonacea</taxon>
        <taxon>Plexauridae</taxon>
        <taxon>Paramuricea</taxon>
    </lineage>
</organism>
<proteinExistence type="inferred from homology"/>
<reference evidence="7" key="1">
    <citation type="submission" date="2020-04" db="EMBL/GenBank/DDBJ databases">
        <authorList>
            <person name="Alioto T."/>
            <person name="Alioto T."/>
            <person name="Gomez Garrido J."/>
        </authorList>
    </citation>
    <scope>NUCLEOTIDE SEQUENCE</scope>
    <source>
        <strain evidence="7">A484AB</strain>
    </source>
</reference>
<comment type="similarity">
    <text evidence="5">Belongs to the TMEM41 family.</text>
</comment>
<keyword evidence="4" id="KW-0472">Membrane</keyword>
<evidence type="ECO:0000256" key="3">
    <source>
        <dbReference type="ARBA" id="ARBA00022989"/>
    </source>
</evidence>
<gene>
    <name evidence="7" type="ORF">PACLA_8A012310</name>
</gene>
<evidence type="ECO:0000256" key="2">
    <source>
        <dbReference type="ARBA" id="ARBA00022692"/>
    </source>
</evidence>
<dbReference type="GO" id="GO:0005789">
    <property type="term" value="C:endoplasmic reticulum membrane"/>
    <property type="evidence" value="ECO:0007669"/>
    <property type="project" value="TreeGrafter"/>
</dbReference>